<reference evidence="7 8" key="1">
    <citation type="submission" date="2016-03" db="EMBL/GenBank/DDBJ databases">
        <title>Comparative genomics of Pseudogymnoascus destructans, the fungus causing white-nose syndrome of bats.</title>
        <authorList>
            <person name="Palmer J.M."/>
            <person name="Drees K.P."/>
            <person name="Foster J.T."/>
            <person name="Lindner D.L."/>
        </authorList>
    </citation>
    <scope>NUCLEOTIDE SEQUENCE [LARGE SCALE GENOMIC DNA]</scope>
    <source>
        <strain evidence="7 8">UAMH 10579</strain>
    </source>
</reference>
<name>A0A1B8GFS2_9PEZI</name>
<keyword evidence="5" id="KW-0539">Nucleus</keyword>
<dbReference type="GO" id="GO:0032040">
    <property type="term" value="C:small-subunit processome"/>
    <property type="evidence" value="ECO:0007669"/>
    <property type="project" value="TreeGrafter"/>
</dbReference>
<dbReference type="Proteomes" id="UP000091956">
    <property type="component" value="Unassembled WGS sequence"/>
</dbReference>
<evidence type="ECO:0000256" key="5">
    <source>
        <dbReference type="ARBA" id="ARBA00023242"/>
    </source>
</evidence>
<evidence type="ECO:0000256" key="1">
    <source>
        <dbReference type="ARBA" id="ARBA00004604"/>
    </source>
</evidence>
<accession>A0A1B8GFS2</accession>
<gene>
    <name evidence="7" type="primary">UTP6</name>
    <name evidence="7" type="ORF">VE01_06200</name>
</gene>
<keyword evidence="8" id="KW-1185">Reference proteome</keyword>
<protein>
    <submittedName>
        <fullName evidence="7">U3 snoRNP protein</fullName>
    </submittedName>
</protein>
<proteinExistence type="inferred from homology"/>
<keyword evidence="4" id="KW-0677">Repeat</keyword>
<dbReference type="GO" id="GO:0000462">
    <property type="term" value="P:maturation of SSU-rRNA from tricistronic rRNA transcript (SSU-rRNA, 5.8S rRNA, LSU-rRNA)"/>
    <property type="evidence" value="ECO:0007669"/>
    <property type="project" value="InterPro"/>
</dbReference>
<dbReference type="EMBL" id="KV460241">
    <property type="protein sequence ID" value="OBT94680.1"/>
    <property type="molecule type" value="Genomic_DNA"/>
</dbReference>
<dbReference type="PANTHER" id="PTHR23271">
    <property type="entry name" value="HEPATOCELLULAR CARCINOMA-ASSOCIATED ANTIGEN 66"/>
    <property type="match status" value="1"/>
</dbReference>
<keyword evidence="3" id="KW-0698">rRNA processing</keyword>
<evidence type="ECO:0000313" key="8">
    <source>
        <dbReference type="Proteomes" id="UP000091956"/>
    </source>
</evidence>
<evidence type="ECO:0000256" key="4">
    <source>
        <dbReference type="ARBA" id="ARBA00022737"/>
    </source>
</evidence>
<comment type="similarity">
    <text evidence="2">Belongs to the UTP6 family.</text>
</comment>
<dbReference type="Gene3D" id="1.25.40.10">
    <property type="entry name" value="Tetratricopeptide repeat domain"/>
    <property type="match status" value="1"/>
</dbReference>
<dbReference type="InterPro" id="IPR011990">
    <property type="entry name" value="TPR-like_helical_dom_sf"/>
</dbReference>
<evidence type="ECO:0000256" key="3">
    <source>
        <dbReference type="ARBA" id="ARBA00022552"/>
    </source>
</evidence>
<dbReference type="SUPFAM" id="SSF48452">
    <property type="entry name" value="TPR-like"/>
    <property type="match status" value="1"/>
</dbReference>
<dbReference type="SMART" id="SM00386">
    <property type="entry name" value="HAT"/>
    <property type="match status" value="2"/>
</dbReference>
<dbReference type="InterPro" id="IPR003107">
    <property type="entry name" value="HAT"/>
</dbReference>
<feature type="domain" description="U3 small nucleolar RNA-associated protein 6 N-terminal" evidence="6">
    <location>
        <begin position="12"/>
        <end position="85"/>
    </location>
</feature>
<evidence type="ECO:0000256" key="2">
    <source>
        <dbReference type="ARBA" id="ARBA00010734"/>
    </source>
</evidence>
<dbReference type="InterPro" id="IPR013949">
    <property type="entry name" value="Utp6"/>
</dbReference>
<dbReference type="GO" id="GO:0034388">
    <property type="term" value="C:Pwp2p-containing subcomplex of 90S preribosome"/>
    <property type="evidence" value="ECO:0007669"/>
    <property type="project" value="TreeGrafter"/>
</dbReference>
<dbReference type="RefSeq" id="XP_018128413.1">
    <property type="nucleotide sequence ID" value="XM_018275653.2"/>
</dbReference>
<comment type="subcellular location">
    <subcellularLocation>
        <location evidence="1">Nucleus</location>
        <location evidence="1">Nucleolus</location>
    </subcellularLocation>
</comment>
<dbReference type="Pfam" id="PF08640">
    <property type="entry name" value="U3_assoc_6"/>
    <property type="match status" value="1"/>
</dbReference>
<sequence>MAGASDKVRFYMEQAVPQLREFEEKKIFTKDEIRSLVKKRSDFEHLLLARGCPPPTFARYAAWESNLERLRASRCQRLRIKSSSSHTGQARVLAIFGRGTRKHPGDLGLWMTYLEYARTAGATSKFKVILTAALRLHCTVPGLWVYAARCALEESDMGEARSFLQRGARFCNQGPEMWVQYAKLEMIFLAKIAARRRVLGLDAPAVKAVEEKEVEEETQGFEGDEIKFPEFKAQSLGQSAMEGVKVDGEAKQDPMNTPALQGAIPLAIFDDAAKQAFFSAEAAQHFFDMFTVFTQVSCLPKVLQHVLDVMMERFPTEAATWDCYVRMPLVGVSPLTADFPGALGVALARLGEGKEKVRVKGALAKKTAAWVEKVLAVEGLDEGIKTVLEVTLRKLEWSGL</sequence>
<dbReference type="GO" id="GO:0030515">
    <property type="term" value="F:snoRNA binding"/>
    <property type="evidence" value="ECO:0007669"/>
    <property type="project" value="InterPro"/>
</dbReference>
<evidence type="ECO:0000259" key="6">
    <source>
        <dbReference type="Pfam" id="PF08640"/>
    </source>
</evidence>
<dbReference type="AlphaFoldDB" id="A0A1B8GFS2"/>
<dbReference type="GeneID" id="28839586"/>
<evidence type="ECO:0000313" key="7">
    <source>
        <dbReference type="EMBL" id="OBT94680.1"/>
    </source>
</evidence>
<dbReference type="PANTHER" id="PTHR23271:SF1">
    <property type="entry name" value="U3 SMALL NUCLEOLAR RNA-ASSOCIATED PROTEIN 6 HOMOLOG"/>
    <property type="match status" value="1"/>
</dbReference>
<reference evidence="8" key="2">
    <citation type="journal article" date="2018" name="Nat. Commun.">
        <title>Extreme sensitivity to ultraviolet light in the fungal pathogen causing white-nose syndrome of bats.</title>
        <authorList>
            <person name="Palmer J.M."/>
            <person name="Drees K.P."/>
            <person name="Foster J.T."/>
            <person name="Lindner D.L."/>
        </authorList>
    </citation>
    <scope>NUCLEOTIDE SEQUENCE [LARGE SCALE GENOMIC DNA]</scope>
    <source>
        <strain evidence="8">UAMH 10579</strain>
    </source>
</reference>
<organism evidence="7 8">
    <name type="scientific">Pseudogymnoascus verrucosus</name>
    <dbReference type="NCBI Taxonomy" id="342668"/>
    <lineage>
        <taxon>Eukaryota</taxon>
        <taxon>Fungi</taxon>
        <taxon>Dikarya</taxon>
        <taxon>Ascomycota</taxon>
        <taxon>Pezizomycotina</taxon>
        <taxon>Leotiomycetes</taxon>
        <taxon>Thelebolales</taxon>
        <taxon>Thelebolaceae</taxon>
        <taxon>Pseudogymnoascus</taxon>
    </lineage>
</organism>
<dbReference type="OrthoDB" id="28112at2759"/>
<dbReference type="InterPro" id="IPR055347">
    <property type="entry name" value="UTP6_N"/>
</dbReference>
<dbReference type="STRING" id="342668.A0A1B8GFS2"/>